<protein>
    <submittedName>
        <fullName evidence="2">Caspase family protein</fullName>
    </submittedName>
</protein>
<dbReference type="KEGG" id="tsin:OXH18_07745"/>
<dbReference type="PANTHER" id="PTHR48104">
    <property type="entry name" value="METACASPASE-4"/>
    <property type="match status" value="1"/>
</dbReference>
<feature type="domain" description="Peptidase C14 caspase" evidence="1">
    <location>
        <begin position="43"/>
        <end position="317"/>
    </location>
</feature>
<dbReference type="PANTHER" id="PTHR48104:SF30">
    <property type="entry name" value="METACASPASE-1"/>
    <property type="match status" value="1"/>
</dbReference>
<evidence type="ECO:0000259" key="1">
    <source>
        <dbReference type="Pfam" id="PF00656"/>
    </source>
</evidence>
<sequence>MGLKRRAFLRRSGLLMAALGISEAGLSLLAERYQQALAQPTRRKLALLVGINQYPEQVCDCALVRGNALNGCLTDVELQRELLIHRFGFQPSDILVLTDQQATRQNIEDAFLFHLTNQAQAGDVVVFHFSGLGSRIHSESPGESQTSLVPIDGWMPTDDDPTIHDLLEDTLGLLLRSLSTEQVTTILDAGYTDLGRTVQGNLRIRSRPTAVIGQPSEAELAIQEQLMSQFKLSPEQVRTQWQSGQLPGVVLTASRSNLIATEGQWNGFNAGLFTYALTQQLWWSTPATTLRTSLSLAASSVKQLSGIEQQPGLVGQKLQLTKLPAYNLTPETTDADGVIQAVDDDGRVHVWLAGLPTLVLEHYGAASVLAIVSPAAELATDSTENEASSNKAQLPLLQTRSRDGLMVKARPCCGESSQFIRSGQLVQELVRVLPRNIGLTVALDASLERIERVDATSAFSSIPRVSSVIAGEPADFLFGKTAMAQPTLTASLAPSPAPANRNYGLFSLGRDAIPNTLTQDDEAIKTAVNRITPQLRTLLALKLLRLTANRGSSRLNLQATLEMIAPQERIIMQQETVRLQPASLLEKEVKPRVYTADLFTTDGSATLPIGSRIRYQLRNCGSQPVYFILLGLDPSGNPIAFYSTAESTAILPGETLVVPQAVTEWVVQGTSGLAETHLILSRSPFTQAYQALKAPSQADVRQVVVIQNPLDVMQMVLQDLHNASADLLPHVDIPADTYALDVHAWTTFSFVYQVTQG</sequence>
<gene>
    <name evidence="2" type="ORF">OXH18_07745</name>
</gene>
<reference evidence="2" key="1">
    <citation type="submission" date="2022-12" db="EMBL/GenBank/DDBJ databases">
        <title>Polyphasic identification of a Novel Hot-Spring Cyanobacterium Ocullathermofonsia sinensis gen nov. sp. nov. and Genomic Insights on its Adaptations to the Thermal Habitat.</title>
        <authorList>
            <person name="Daroch M."/>
            <person name="Tang J."/>
            <person name="Jiang Y."/>
        </authorList>
    </citation>
    <scope>NUCLEOTIDE SEQUENCE</scope>
    <source>
        <strain evidence="2">PKUAC-SCTA174</strain>
    </source>
</reference>
<dbReference type="Gene3D" id="3.40.50.1460">
    <property type="match status" value="1"/>
</dbReference>
<evidence type="ECO:0000313" key="2">
    <source>
        <dbReference type="EMBL" id="WAL61864.1"/>
    </source>
</evidence>
<dbReference type="InterPro" id="IPR050452">
    <property type="entry name" value="Metacaspase"/>
</dbReference>
<dbReference type="Pfam" id="PF00656">
    <property type="entry name" value="Peptidase_C14"/>
    <property type="match status" value="1"/>
</dbReference>
<proteinExistence type="predicted"/>
<dbReference type="InterPro" id="IPR006311">
    <property type="entry name" value="TAT_signal"/>
</dbReference>
<dbReference type="InterPro" id="IPR029030">
    <property type="entry name" value="Caspase-like_dom_sf"/>
</dbReference>
<dbReference type="GO" id="GO:0005737">
    <property type="term" value="C:cytoplasm"/>
    <property type="evidence" value="ECO:0007669"/>
    <property type="project" value="TreeGrafter"/>
</dbReference>
<dbReference type="InterPro" id="IPR011189">
    <property type="entry name" value="UCP_caspase_lke"/>
</dbReference>
<dbReference type="PIRSF" id="PIRSF007398">
    <property type="entry name" value="Sll0148_caspase"/>
    <property type="match status" value="1"/>
</dbReference>
<dbReference type="EMBL" id="CP113797">
    <property type="protein sequence ID" value="WAL61864.1"/>
    <property type="molecule type" value="Genomic_DNA"/>
</dbReference>
<dbReference type="AlphaFoldDB" id="A0A9E9C8W7"/>
<organism evidence="2 3">
    <name type="scientific">Thermocoleostomius sinensis A174</name>
    <dbReference type="NCBI Taxonomy" id="2016057"/>
    <lineage>
        <taxon>Bacteria</taxon>
        <taxon>Bacillati</taxon>
        <taxon>Cyanobacteriota</taxon>
        <taxon>Cyanophyceae</taxon>
        <taxon>Oculatellales</taxon>
        <taxon>Oculatellaceae</taxon>
        <taxon>Thermocoleostomius</taxon>
    </lineage>
</organism>
<dbReference type="GO" id="GO:0004197">
    <property type="term" value="F:cysteine-type endopeptidase activity"/>
    <property type="evidence" value="ECO:0007669"/>
    <property type="project" value="InterPro"/>
</dbReference>
<dbReference type="RefSeq" id="WP_268611921.1">
    <property type="nucleotide sequence ID" value="NZ_CP113797.1"/>
</dbReference>
<evidence type="ECO:0000313" key="3">
    <source>
        <dbReference type="Proteomes" id="UP001163152"/>
    </source>
</evidence>
<dbReference type="PROSITE" id="PS51318">
    <property type="entry name" value="TAT"/>
    <property type="match status" value="1"/>
</dbReference>
<name>A0A9E9C8W7_9CYAN</name>
<dbReference type="Proteomes" id="UP001163152">
    <property type="component" value="Chromosome"/>
</dbReference>
<dbReference type="SUPFAM" id="SSF52129">
    <property type="entry name" value="Caspase-like"/>
    <property type="match status" value="1"/>
</dbReference>
<accession>A0A9E9C8W7</accession>
<dbReference type="InterPro" id="IPR011600">
    <property type="entry name" value="Pept_C14_caspase"/>
</dbReference>
<keyword evidence="3" id="KW-1185">Reference proteome</keyword>
<dbReference type="GO" id="GO:0006508">
    <property type="term" value="P:proteolysis"/>
    <property type="evidence" value="ECO:0007669"/>
    <property type="project" value="InterPro"/>
</dbReference>